<feature type="region of interest" description="Disordered" evidence="1">
    <location>
        <begin position="1"/>
        <end position="24"/>
    </location>
</feature>
<evidence type="ECO:0000256" key="1">
    <source>
        <dbReference type="SAM" id="MobiDB-lite"/>
    </source>
</evidence>
<dbReference type="Proteomes" id="UP001066276">
    <property type="component" value="Chromosome 3_1"/>
</dbReference>
<proteinExistence type="predicted"/>
<evidence type="ECO:0000313" key="2">
    <source>
        <dbReference type="EMBL" id="KAJ1185114.1"/>
    </source>
</evidence>
<reference evidence="2" key="1">
    <citation type="journal article" date="2022" name="bioRxiv">
        <title>Sequencing and chromosome-scale assembly of the giantPleurodeles waltlgenome.</title>
        <authorList>
            <person name="Brown T."/>
            <person name="Elewa A."/>
            <person name="Iarovenko S."/>
            <person name="Subramanian E."/>
            <person name="Araus A.J."/>
            <person name="Petzold A."/>
            <person name="Susuki M."/>
            <person name="Suzuki K.-i.T."/>
            <person name="Hayashi T."/>
            <person name="Toyoda A."/>
            <person name="Oliveira C."/>
            <person name="Osipova E."/>
            <person name="Leigh N.D."/>
            <person name="Simon A."/>
            <person name="Yun M.H."/>
        </authorList>
    </citation>
    <scope>NUCLEOTIDE SEQUENCE</scope>
    <source>
        <strain evidence="2">20211129_DDA</strain>
        <tissue evidence="2">Liver</tissue>
    </source>
</reference>
<name>A0AAV7U9T0_PLEWA</name>
<evidence type="ECO:0000313" key="3">
    <source>
        <dbReference type="Proteomes" id="UP001066276"/>
    </source>
</evidence>
<gene>
    <name evidence="2" type="ORF">NDU88_001909</name>
</gene>
<sequence>MLTWRASHPSFARRISRARGRGGGLLLAAPPGLHGADRAHITHYQKMPALKTAAPSNVSVTLDREWHNKGGRGARERPPDSQPSHPGREARQLQAGCGNL</sequence>
<feature type="compositionally biased region" description="Basic and acidic residues" evidence="1">
    <location>
        <begin position="66"/>
        <end position="79"/>
    </location>
</feature>
<protein>
    <submittedName>
        <fullName evidence="2">Uncharacterized protein</fullName>
    </submittedName>
</protein>
<organism evidence="2 3">
    <name type="scientific">Pleurodeles waltl</name>
    <name type="common">Iberian ribbed newt</name>
    <dbReference type="NCBI Taxonomy" id="8319"/>
    <lineage>
        <taxon>Eukaryota</taxon>
        <taxon>Metazoa</taxon>
        <taxon>Chordata</taxon>
        <taxon>Craniata</taxon>
        <taxon>Vertebrata</taxon>
        <taxon>Euteleostomi</taxon>
        <taxon>Amphibia</taxon>
        <taxon>Batrachia</taxon>
        <taxon>Caudata</taxon>
        <taxon>Salamandroidea</taxon>
        <taxon>Salamandridae</taxon>
        <taxon>Pleurodelinae</taxon>
        <taxon>Pleurodeles</taxon>
    </lineage>
</organism>
<dbReference type="EMBL" id="JANPWB010000005">
    <property type="protein sequence ID" value="KAJ1185114.1"/>
    <property type="molecule type" value="Genomic_DNA"/>
</dbReference>
<dbReference type="AlphaFoldDB" id="A0AAV7U9T0"/>
<accession>A0AAV7U9T0</accession>
<keyword evidence="3" id="KW-1185">Reference proteome</keyword>
<feature type="region of interest" description="Disordered" evidence="1">
    <location>
        <begin position="66"/>
        <end position="100"/>
    </location>
</feature>
<comment type="caution">
    <text evidence="2">The sequence shown here is derived from an EMBL/GenBank/DDBJ whole genome shotgun (WGS) entry which is preliminary data.</text>
</comment>